<dbReference type="Proteomes" id="UP000325440">
    <property type="component" value="Unassembled WGS sequence"/>
</dbReference>
<dbReference type="EMBL" id="CABPRJ010002375">
    <property type="protein sequence ID" value="VVC44075.1"/>
    <property type="molecule type" value="Genomic_DNA"/>
</dbReference>
<evidence type="ECO:0000313" key="2">
    <source>
        <dbReference type="Proteomes" id="UP000325440"/>
    </source>
</evidence>
<gene>
    <name evidence="1" type="ORF">CINCED_3A021830</name>
</gene>
<dbReference type="AlphaFoldDB" id="A0A5E4NK52"/>
<name>A0A5E4NK52_9HEMI</name>
<organism evidence="1 2">
    <name type="scientific">Cinara cedri</name>
    <dbReference type="NCBI Taxonomy" id="506608"/>
    <lineage>
        <taxon>Eukaryota</taxon>
        <taxon>Metazoa</taxon>
        <taxon>Ecdysozoa</taxon>
        <taxon>Arthropoda</taxon>
        <taxon>Hexapoda</taxon>
        <taxon>Insecta</taxon>
        <taxon>Pterygota</taxon>
        <taxon>Neoptera</taxon>
        <taxon>Paraneoptera</taxon>
        <taxon>Hemiptera</taxon>
        <taxon>Sternorrhyncha</taxon>
        <taxon>Aphidomorpha</taxon>
        <taxon>Aphidoidea</taxon>
        <taxon>Aphididae</taxon>
        <taxon>Lachninae</taxon>
        <taxon>Cinara</taxon>
    </lineage>
</organism>
<reference evidence="1 2" key="1">
    <citation type="submission" date="2019-08" db="EMBL/GenBank/DDBJ databases">
        <authorList>
            <person name="Alioto T."/>
            <person name="Alioto T."/>
            <person name="Gomez Garrido J."/>
        </authorList>
    </citation>
    <scope>NUCLEOTIDE SEQUENCE [LARGE SCALE GENOMIC DNA]</scope>
</reference>
<accession>A0A5E4NK52</accession>
<sequence length="105" mass="10824">MTGTRTTAGAGLATSRLYQKSFRHRLRERCVRFWRRIAFYHPAGCAAGGGGGGGGRRDTVVVVVVVAVAVAAAAVGTGRSHADATLFLSASARRPATETAPLSAP</sequence>
<protein>
    <submittedName>
        <fullName evidence="1">Uncharacterized protein</fullName>
    </submittedName>
</protein>
<keyword evidence="2" id="KW-1185">Reference proteome</keyword>
<proteinExistence type="predicted"/>
<evidence type="ECO:0000313" key="1">
    <source>
        <dbReference type="EMBL" id="VVC44075.1"/>
    </source>
</evidence>